<organism evidence="2 3">
    <name type="scientific">Paenibacillus germinis</name>
    <dbReference type="NCBI Taxonomy" id="2654979"/>
    <lineage>
        <taxon>Bacteria</taxon>
        <taxon>Bacillati</taxon>
        <taxon>Bacillota</taxon>
        <taxon>Bacilli</taxon>
        <taxon>Bacillales</taxon>
        <taxon>Paenibacillaceae</taxon>
        <taxon>Paenibacillus</taxon>
    </lineage>
</organism>
<evidence type="ECO:0000259" key="1">
    <source>
        <dbReference type="Pfam" id="PF13649"/>
    </source>
</evidence>
<dbReference type="GO" id="GO:0032259">
    <property type="term" value="P:methylation"/>
    <property type="evidence" value="ECO:0007669"/>
    <property type="project" value="UniProtKB-KW"/>
</dbReference>
<keyword evidence="2" id="KW-0808">Transferase</keyword>
<feature type="domain" description="Methyltransferase" evidence="1">
    <location>
        <begin position="46"/>
        <end position="143"/>
    </location>
</feature>
<gene>
    <name evidence="2" type="ORF">GC102_11295</name>
</gene>
<keyword evidence="2" id="KW-0489">Methyltransferase</keyword>
<sequence>MSSNQTLMFLQKFVEDPKYVGSIIPSSRFLSRKMVNSVAWQDVRTIAELGSGTGAITQVIQSRVLESAKVILFEKDELMNRRLKELYPYYSCYSNACDLRKVMQKEEIAHFDCIISGLPFFNFPEDMRNALVNQIWDTLKPGGIFVAFQYSLQMKKHLSDIFYIESIKFVPLNFPPAFVYVCRKKEDN</sequence>
<dbReference type="GO" id="GO:0008168">
    <property type="term" value="F:methyltransferase activity"/>
    <property type="evidence" value="ECO:0007669"/>
    <property type="project" value="UniProtKB-KW"/>
</dbReference>
<dbReference type="Gene3D" id="3.40.50.150">
    <property type="entry name" value="Vaccinia Virus protein VP39"/>
    <property type="match status" value="1"/>
</dbReference>
<dbReference type="CDD" id="cd02440">
    <property type="entry name" value="AdoMet_MTases"/>
    <property type="match status" value="1"/>
</dbReference>
<dbReference type="EMBL" id="WHOC01000060">
    <property type="protein sequence ID" value="NOU86352.1"/>
    <property type="molecule type" value="Genomic_DNA"/>
</dbReference>
<evidence type="ECO:0000313" key="3">
    <source>
        <dbReference type="Proteomes" id="UP000658690"/>
    </source>
</evidence>
<keyword evidence="3" id="KW-1185">Reference proteome</keyword>
<dbReference type="InterPro" id="IPR041698">
    <property type="entry name" value="Methyltransf_25"/>
</dbReference>
<name>A0ABX1YZH5_9BACL</name>
<evidence type="ECO:0000313" key="2">
    <source>
        <dbReference type="EMBL" id="NOU86352.1"/>
    </source>
</evidence>
<reference evidence="2 3" key="1">
    <citation type="submission" date="2019-10" db="EMBL/GenBank/DDBJ databases">
        <title>Description of Paenibacillus choica sp. nov.</title>
        <authorList>
            <person name="Carlier A."/>
            <person name="Qi S."/>
        </authorList>
    </citation>
    <scope>NUCLEOTIDE SEQUENCE [LARGE SCALE GENOMIC DNA]</scope>
    <source>
        <strain evidence="2 3">LMG 31460</strain>
    </source>
</reference>
<dbReference type="Pfam" id="PF13649">
    <property type="entry name" value="Methyltransf_25"/>
    <property type="match status" value="1"/>
</dbReference>
<protein>
    <submittedName>
        <fullName evidence="2">Methyltransferase domain-containing protein</fullName>
    </submittedName>
</protein>
<dbReference type="Proteomes" id="UP000658690">
    <property type="component" value="Unassembled WGS sequence"/>
</dbReference>
<proteinExistence type="predicted"/>
<dbReference type="SUPFAM" id="SSF53335">
    <property type="entry name" value="S-adenosyl-L-methionine-dependent methyltransferases"/>
    <property type="match status" value="1"/>
</dbReference>
<dbReference type="RefSeq" id="WP_171689641.1">
    <property type="nucleotide sequence ID" value="NZ_WHOC01000060.1"/>
</dbReference>
<dbReference type="InterPro" id="IPR029063">
    <property type="entry name" value="SAM-dependent_MTases_sf"/>
</dbReference>
<accession>A0ABX1YZH5</accession>
<comment type="caution">
    <text evidence="2">The sequence shown here is derived from an EMBL/GenBank/DDBJ whole genome shotgun (WGS) entry which is preliminary data.</text>
</comment>